<dbReference type="RefSeq" id="WP_037594824.1">
    <property type="nucleotide sequence ID" value="NZ_JBHEZZ010000005.1"/>
</dbReference>
<feature type="domain" description="SnoaL-like" evidence="1">
    <location>
        <begin position="11"/>
        <end position="115"/>
    </location>
</feature>
<name>A0ABV6UL34_9ACTN</name>
<dbReference type="InterPro" id="IPR037401">
    <property type="entry name" value="SnoaL-like"/>
</dbReference>
<gene>
    <name evidence="2" type="ORF">ACEZDJ_12790</name>
</gene>
<organism evidence="2 3">
    <name type="scientific">Streptacidiphilus cavernicola</name>
    <dbReference type="NCBI Taxonomy" id="3342716"/>
    <lineage>
        <taxon>Bacteria</taxon>
        <taxon>Bacillati</taxon>
        <taxon>Actinomycetota</taxon>
        <taxon>Actinomycetes</taxon>
        <taxon>Kitasatosporales</taxon>
        <taxon>Streptomycetaceae</taxon>
        <taxon>Streptacidiphilus</taxon>
    </lineage>
</organism>
<evidence type="ECO:0000313" key="2">
    <source>
        <dbReference type="EMBL" id="MFC1402165.1"/>
    </source>
</evidence>
<dbReference type="PANTHER" id="PTHR41252:SF1">
    <property type="entry name" value="BLR2505 PROTEIN"/>
    <property type="match status" value="1"/>
</dbReference>
<dbReference type="Gene3D" id="3.10.450.50">
    <property type="match status" value="1"/>
</dbReference>
<reference evidence="2 3" key="1">
    <citation type="submission" date="2024-09" db="EMBL/GenBank/DDBJ databases">
        <authorList>
            <person name="Lee S.D."/>
        </authorList>
    </citation>
    <scope>NUCLEOTIDE SEQUENCE [LARGE SCALE GENOMIC DNA]</scope>
    <source>
        <strain evidence="2 3">N1-5</strain>
    </source>
</reference>
<dbReference type="Pfam" id="PF12680">
    <property type="entry name" value="SnoaL_2"/>
    <property type="match status" value="1"/>
</dbReference>
<evidence type="ECO:0000259" key="1">
    <source>
        <dbReference type="Pfam" id="PF12680"/>
    </source>
</evidence>
<accession>A0ABV6UL34</accession>
<comment type="caution">
    <text evidence="2">The sequence shown here is derived from an EMBL/GenBank/DDBJ whole genome shotgun (WGS) entry which is preliminary data.</text>
</comment>
<proteinExistence type="predicted"/>
<keyword evidence="3" id="KW-1185">Reference proteome</keyword>
<dbReference type="InterPro" id="IPR032710">
    <property type="entry name" value="NTF2-like_dom_sf"/>
</dbReference>
<dbReference type="PANTHER" id="PTHR41252">
    <property type="entry name" value="BLR2505 PROTEIN"/>
    <property type="match status" value="1"/>
</dbReference>
<dbReference type="Proteomes" id="UP001592528">
    <property type="component" value="Unassembled WGS sequence"/>
</dbReference>
<protein>
    <submittedName>
        <fullName evidence="2">Nuclear transport factor 2 family protein</fullName>
    </submittedName>
</protein>
<dbReference type="EMBL" id="JBHEZZ010000005">
    <property type="protein sequence ID" value="MFC1402165.1"/>
    <property type="molecule type" value="Genomic_DNA"/>
</dbReference>
<evidence type="ECO:0000313" key="3">
    <source>
        <dbReference type="Proteomes" id="UP001592528"/>
    </source>
</evidence>
<sequence length="138" mass="15231">MSEESNRQLVADAFEAWAAGTGGVFDLLAEDADWTIVGNSVASGTYPTREVFLDTVIRPFNARMSTPLVPSVRALYADGDTVVALFDASATVRDGSRYDNTYAWFLTMREHRIVSAVAFFDSVEFNDLWARVQPARPA</sequence>
<dbReference type="SUPFAM" id="SSF54427">
    <property type="entry name" value="NTF2-like"/>
    <property type="match status" value="1"/>
</dbReference>